<dbReference type="Proteomes" id="UP001497392">
    <property type="component" value="Unassembled WGS sequence"/>
</dbReference>
<evidence type="ECO:0000313" key="2">
    <source>
        <dbReference type="EMBL" id="CAL5229573.1"/>
    </source>
</evidence>
<evidence type="ECO:0000256" key="1">
    <source>
        <dbReference type="SAM" id="MobiDB-lite"/>
    </source>
</evidence>
<feature type="region of interest" description="Disordered" evidence="1">
    <location>
        <begin position="60"/>
        <end position="79"/>
    </location>
</feature>
<organism evidence="2 3">
    <name type="scientific">Coccomyxa viridis</name>
    <dbReference type="NCBI Taxonomy" id="1274662"/>
    <lineage>
        <taxon>Eukaryota</taxon>
        <taxon>Viridiplantae</taxon>
        <taxon>Chlorophyta</taxon>
        <taxon>core chlorophytes</taxon>
        <taxon>Trebouxiophyceae</taxon>
        <taxon>Trebouxiophyceae incertae sedis</taxon>
        <taxon>Coccomyxaceae</taxon>
        <taxon>Coccomyxa</taxon>
    </lineage>
</organism>
<feature type="region of interest" description="Disordered" evidence="1">
    <location>
        <begin position="123"/>
        <end position="155"/>
    </location>
</feature>
<feature type="compositionally biased region" description="Basic and acidic residues" evidence="1">
    <location>
        <begin position="141"/>
        <end position="155"/>
    </location>
</feature>
<accession>A0ABP1GIN1</accession>
<sequence>MLRAFRRVQQYIKHDIKEIVAPSALPEPPGEEAWRLTAAEIWKAVRLGTRDYLDTFRKEKKEQVAGGLKESGPEEPPIIDELLGAAKGGAQSVKPLLQNLYRTRASAYQRAVRSFVEGYREGLVEQPQDSSGPDVPPAAQAREKPQARSESRPTK</sequence>
<proteinExistence type="predicted"/>
<dbReference type="PANTHER" id="PTHR36064">
    <property type="entry name" value="EMBRYO DEFECTIVE 2735"/>
    <property type="match status" value="1"/>
</dbReference>
<name>A0ABP1GIN1_9CHLO</name>
<comment type="caution">
    <text evidence="2">The sequence shown here is derived from an EMBL/GenBank/DDBJ whole genome shotgun (WGS) entry which is preliminary data.</text>
</comment>
<gene>
    <name evidence="2" type="primary">g12929</name>
    <name evidence="2" type="ORF">VP750_LOCUS11479</name>
</gene>
<keyword evidence="3" id="KW-1185">Reference proteome</keyword>
<protein>
    <submittedName>
        <fullName evidence="2">G12929 protein</fullName>
    </submittedName>
</protein>
<evidence type="ECO:0000313" key="3">
    <source>
        <dbReference type="Proteomes" id="UP001497392"/>
    </source>
</evidence>
<reference evidence="2 3" key="1">
    <citation type="submission" date="2024-06" db="EMBL/GenBank/DDBJ databases">
        <authorList>
            <person name="Kraege A."/>
            <person name="Thomma B."/>
        </authorList>
    </citation>
    <scope>NUCLEOTIDE SEQUENCE [LARGE SCALE GENOMIC DNA]</scope>
</reference>
<dbReference type="EMBL" id="CAXHTA020000021">
    <property type="protein sequence ID" value="CAL5229573.1"/>
    <property type="molecule type" value="Genomic_DNA"/>
</dbReference>